<dbReference type="PANTHER" id="PTHR43394:SF27">
    <property type="entry name" value="ATP-DEPENDENT TRANSLOCASE ABCB1-LIKE"/>
    <property type="match status" value="1"/>
</dbReference>
<dbReference type="Proteomes" id="UP001479436">
    <property type="component" value="Unassembled WGS sequence"/>
</dbReference>
<organism evidence="12 13">
    <name type="scientific">Basidiobolus ranarum</name>
    <dbReference type="NCBI Taxonomy" id="34480"/>
    <lineage>
        <taxon>Eukaryota</taxon>
        <taxon>Fungi</taxon>
        <taxon>Fungi incertae sedis</taxon>
        <taxon>Zoopagomycota</taxon>
        <taxon>Entomophthoromycotina</taxon>
        <taxon>Basidiobolomycetes</taxon>
        <taxon>Basidiobolales</taxon>
        <taxon>Basidiobolaceae</taxon>
        <taxon>Basidiobolus</taxon>
    </lineage>
</organism>
<sequence>MAEAKKSKSSFFKSDNATPDDMPSTKEVSKRIGIFELFRYSSPMDWFLIAVAFICSAASGAILPLMTVVFSQSLQTFTDFDPSGSANDFNSAIVKNIVNFTILGVVAFIFSYGQTALWAITGERQCLRIRELYYASILRQEISWFDFVPGGDLTSRISGDVAVIQEGISQKIGLLIQNLTTFIGGFVLAFVKGWKMALVLLSALPLLAAVGGLMSRLAARNTTEGQGAYASAGAVADEVLSSIKTVSAFGGQTREILRYNSKLAIAEKAGVKRGIFEGLGTGLMMVVIFFTYALGFWYGSRLILDGVMNSGEVINVFLSLILGAMSLGTSSPYVSSISAAQGAASKVYEIIERESKIDSSSEEGIRLIDPNSEGKDSLKGFIEFRNVDFTYPSRPDVPILKDFNLQIKPGQTVALVGSSGSGKSTCVHLLERFYDPNAGSVLNDGVDIREFNIKDLRRNVGLVGQEPVLFGTSIYENIMWGSKNDDVIPTPEEIEQACILANAHEVISALPEKYDTLVGEKGALLSGGQKQRIAIARALIKNPKILLLDEATSALDTESEGIVQDALDKAAENRTTIVIAHRLSTIKNADLIVVMSQGVMVESGTHSDLIAQNGVYAGLVRSQELKRVDVPTDPKLQDEVECIDKEEPTPSVVDDDTMLGDVQLNAITKMASRLSHYSYDTSISDEKKDPEEKVKKSFSFLRVLKLNMPEWHLLLVGTIGSAVDGVIMPLFSVIFSSIIGALSKQGDELKKDADFWSLMFVVLGIASFLSAFAKVAFFAIAGERFTRRLRSISFVAYLRQEVGFFDDKANGTGVLTSKLSTEAQMVQQLTGRLAGGILQAIVGLLTGLILAFSHGWKLTLVVLACVPILAIASTLQMKSLMGSNDKTKKAYEQAAQIAFESVENMRTVASLAREDTFKRLYHERNTPAHQTAIRGAVMSSLGTGFSSGCIYLVYSLTFWYGSRLILNREYDVAEMMQVMFAVIFSAASVSQISSFAGNISKARIAASDILELTSRKPKIDSSLTTGVSSPSVFSGKVQVDHAYFAYPTRSKIPILQGFDLSVLAGKNVALVGSSGSGKSTIVALVQRFYDVSQVRLKKGNNITSDDKTNSVNVEDIDVRDWNINQLRSHMATVGQEPVLFGCSIAENIAYGIINNLQTRDDGSVEISKELQNQIETAAKGANIHDFIVSLPDGYKTDVGQKGTQLSGGQKQRVAIARAIIRNPTLLLLDEATSALDSESEKVVQAALDNAAEGRTTITIAHRLSTIQNADLIVVVQKGVVIEQGTHSELLAKQGFYHMLVGKQGLEVVN</sequence>
<evidence type="ECO:0000256" key="7">
    <source>
        <dbReference type="ARBA" id="ARBA00023136"/>
    </source>
</evidence>
<dbReference type="CDD" id="cd18577">
    <property type="entry name" value="ABC_6TM_Pgp_ABCB1_D1_like"/>
    <property type="match status" value="1"/>
</dbReference>
<dbReference type="EMBL" id="JASJQH010000911">
    <property type="protein sequence ID" value="KAK9762561.1"/>
    <property type="molecule type" value="Genomic_DNA"/>
</dbReference>
<dbReference type="CDD" id="cd03249">
    <property type="entry name" value="ABC_MTABC3_MDL1_MDL2"/>
    <property type="match status" value="2"/>
</dbReference>
<evidence type="ECO:0000256" key="1">
    <source>
        <dbReference type="ARBA" id="ARBA00004141"/>
    </source>
</evidence>
<dbReference type="Pfam" id="PF00664">
    <property type="entry name" value="ABC_membrane"/>
    <property type="match status" value="2"/>
</dbReference>
<evidence type="ECO:0000259" key="10">
    <source>
        <dbReference type="PROSITE" id="PS50893"/>
    </source>
</evidence>
<dbReference type="PROSITE" id="PS00211">
    <property type="entry name" value="ABC_TRANSPORTER_1"/>
    <property type="match status" value="2"/>
</dbReference>
<keyword evidence="7 9" id="KW-0472">Membrane</keyword>
<dbReference type="Gene3D" id="3.40.50.300">
    <property type="entry name" value="P-loop containing nucleotide triphosphate hydrolases"/>
    <property type="match status" value="2"/>
</dbReference>
<protein>
    <submittedName>
        <fullName evidence="12">Uncharacterized protein</fullName>
    </submittedName>
</protein>
<accession>A0ABR2WM33</accession>
<feature type="transmembrane region" description="Helical" evidence="9">
    <location>
        <begin position="97"/>
        <end position="120"/>
    </location>
</feature>
<dbReference type="InterPro" id="IPR011527">
    <property type="entry name" value="ABC1_TM_dom"/>
</dbReference>
<dbReference type="PROSITE" id="PS50929">
    <property type="entry name" value="ABC_TM1F"/>
    <property type="match status" value="2"/>
</dbReference>
<dbReference type="InterPro" id="IPR036640">
    <property type="entry name" value="ABC1_TM_sf"/>
</dbReference>
<evidence type="ECO:0000256" key="8">
    <source>
        <dbReference type="SAM" id="MobiDB-lite"/>
    </source>
</evidence>
<evidence type="ECO:0000256" key="5">
    <source>
        <dbReference type="ARBA" id="ARBA00022840"/>
    </source>
</evidence>
<dbReference type="SMART" id="SM00382">
    <property type="entry name" value="AAA"/>
    <property type="match status" value="2"/>
</dbReference>
<dbReference type="InterPro" id="IPR003593">
    <property type="entry name" value="AAA+_ATPase"/>
</dbReference>
<feature type="domain" description="ABC transporter" evidence="10">
    <location>
        <begin position="382"/>
        <end position="622"/>
    </location>
</feature>
<keyword evidence="4" id="KW-0547">Nucleotide-binding</keyword>
<feature type="transmembrane region" description="Helical" evidence="9">
    <location>
        <begin position="278"/>
        <end position="298"/>
    </location>
</feature>
<proteinExistence type="inferred from homology"/>
<comment type="subcellular location">
    <subcellularLocation>
        <location evidence="1">Membrane</location>
        <topology evidence="1">Multi-pass membrane protein</topology>
    </subcellularLocation>
</comment>
<dbReference type="SUPFAM" id="SSF52540">
    <property type="entry name" value="P-loop containing nucleoside triphosphate hydrolases"/>
    <property type="match status" value="2"/>
</dbReference>
<dbReference type="PROSITE" id="PS50893">
    <property type="entry name" value="ABC_TRANSPORTER_2"/>
    <property type="match status" value="2"/>
</dbReference>
<keyword evidence="3 9" id="KW-0812">Transmembrane</keyword>
<keyword evidence="5" id="KW-0067">ATP-binding</keyword>
<dbReference type="Pfam" id="PF00005">
    <property type="entry name" value="ABC_tran"/>
    <property type="match status" value="2"/>
</dbReference>
<dbReference type="SUPFAM" id="SSF90123">
    <property type="entry name" value="ABC transporter transmembrane region"/>
    <property type="match status" value="2"/>
</dbReference>
<evidence type="ECO:0000313" key="12">
    <source>
        <dbReference type="EMBL" id="KAK9762561.1"/>
    </source>
</evidence>
<feature type="transmembrane region" description="Helical" evidence="9">
    <location>
        <begin position="711"/>
        <end position="735"/>
    </location>
</feature>
<dbReference type="Gene3D" id="1.20.1560.10">
    <property type="entry name" value="ABC transporter type 1, transmembrane domain"/>
    <property type="match status" value="1"/>
</dbReference>
<feature type="transmembrane region" description="Helical" evidence="9">
    <location>
        <begin position="976"/>
        <end position="996"/>
    </location>
</feature>
<dbReference type="PANTHER" id="PTHR43394">
    <property type="entry name" value="ATP-DEPENDENT PERMEASE MDL1, MITOCHONDRIAL"/>
    <property type="match status" value="1"/>
</dbReference>
<evidence type="ECO:0000256" key="9">
    <source>
        <dbReference type="SAM" id="Phobius"/>
    </source>
</evidence>
<dbReference type="InterPro" id="IPR003439">
    <property type="entry name" value="ABC_transporter-like_ATP-bd"/>
</dbReference>
<gene>
    <name evidence="12" type="ORF">K7432_011587</name>
</gene>
<dbReference type="InterPro" id="IPR027417">
    <property type="entry name" value="P-loop_NTPase"/>
</dbReference>
<evidence type="ECO:0000259" key="11">
    <source>
        <dbReference type="PROSITE" id="PS50929"/>
    </source>
</evidence>
<feature type="transmembrane region" description="Helical" evidence="9">
    <location>
        <begin position="932"/>
        <end position="956"/>
    </location>
</feature>
<evidence type="ECO:0000313" key="13">
    <source>
        <dbReference type="Proteomes" id="UP001479436"/>
    </source>
</evidence>
<comment type="similarity">
    <text evidence="2">Belongs to the ABC transporter superfamily. ABCB family. Multidrug resistance exporter (TC 3.A.1.201) subfamily.</text>
</comment>
<evidence type="ECO:0000256" key="6">
    <source>
        <dbReference type="ARBA" id="ARBA00022989"/>
    </source>
</evidence>
<feature type="transmembrane region" description="Helical" evidence="9">
    <location>
        <begin position="46"/>
        <end position="70"/>
    </location>
</feature>
<keyword evidence="13" id="KW-1185">Reference proteome</keyword>
<comment type="caution">
    <text evidence="12">The sequence shown here is derived from an EMBL/GenBank/DDBJ whole genome shotgun (WGS) entry which is preliminary data.</text>
</comment>
<dbReference type="InterPro" id="IPR017871">
    <property type="entry name" value="ABC_transporter-like_CS"/>
</dbReference>
<feature type="transmembrane region" description="Helical" evidence="9">
    <location>
        <begin position="858"/>
        <end position="877"/>
    </location>
</feature>
<feature type="region of interest" description="Disordered" evidence="8">
    <location>
        <begin position="1"/>
        <end position="25"/>
    </location>
</feature>
<feature type="transmembrane region" description="Helical" evidence="9">
    <location>
        <begin position="313"/>
        <end position="334"/>
    </location>
</feature>
<evidence type="ECO:0000256" key="3">
    <source>
        <dbReference type="ARBA" id="ARBA00022692"/>
    </source>
</evidence>
<evidence type="ECO:0000256" key="2">
    <source>
        <dbReference type="ARBA" id="ARBA00007577"/>
    </source>
</evidence>
<name>A0ABR2WM33_9FUNG</name>
<feature type="transmembrane region" description="Helical" evidence="9">
    <location>
        <begin position="755"/>
        <end position="781"/>
    </location>
</feature>
<dbReference type="InterPro" id="IPR039421">
    <property type="entry name" value="Type_1_exporter"/>
</dbReference>
<feature type="domain" description="ABC transmembrane type-1" evidence="11">
    <location>
        <begin position="715"/>
        <end position="1001"/>
    </location>
</feature>
<feature type="transmembrane region" description="Helical" evidence="9">
    <location>
        <begin position="197"/>
        <end position="219"/>
    </location>
</feature>
<dbReference type="CDD" id="cd18578">
    <property type="entry name" value="ABC_6TM_Pgp_ABCB1_D2_like"/>
    <property type="match status" value="1"/>
</dbReference>
<feature type="domain" description="ABC transporter" evidence="10">
    <location>
        <begin position="1037"/>
        <end position="1302"/>
    </location>
</feature>
<reference evidence="12 13" key="1">
    <citation type="submission" date="2023-04" db="EMBL/GenBank/DDBJ databases">
        <title>Genome of Basidiobolus ranarum AG-B5.</title>
        <authorList>
            <person name="Stajich J.E."/>
            <person name="Carter-House D."/>
            <person name="Gryganskyi A."/>
        </authorList>
    </citation>
    <scope>NUCLEOTIDE SEQUENCE [LARGE SCALE GENOMIC DNA]</scope>
    <source>
        <strain evidence="12 13">AG-B5</strain>
    </source>
</reference>
<feature type="domain" description="ABC transmembrane type-1" evidence="11">
    <location>
        <begin position="50"/>
        <end position="339"/>
    </location>
</feature>
<feature type="transmembrane region" description="Helical" evidence="9">
    <location>
        <begin position="172"/>
        <end position="191"/>
    </location>
</feature>
<keyword evidence="6 9" id="KW-1133">Transmembrane helix</keyword>
<feature type="transmembrane region" description="Helical" evidence="9">
    <location>
        <begin position="833"/>
        <end position="852"/>
    </location>
</feature>
<evidence type="ECO:0000256" key="4">
    <source>
        <dbReference type="ARBA" id="ARBA00022741"/>
    </source>
</evidence>